<evidence type="ECO:0000259" key="3">
    <source>
        <dbReference type="PROSITE" id="PS50943"/>
    </source>
</evidence>
<dbReference type="Gene3D" id="1.10.260.40">
    <property type="entry name" value="lambda repressor-like DNA-binding domains"/>
    <property type="match status" value="1"/>
</dbReference>
<dbReference type="InterPro" id="IPR010982">
    <property type="entry name" value="Lambda_DNA-bd_dom_sf"/>
</dbReference>
<dbReference type="GO" id="GO:0003700">
    <property type="term" value="F:DNA-binding transcription factor activity"/>
    <property type="evidence" value="ECO:0007669"/>
    <property type="project" value="TreeGrafter"/>
</dbReference>
<evidence type="ECO:0000313" key="4">
    <source>
        <dbReference type="EMBL" id="KCZ98115.1"/>
    </source>
</evidence>
<dbReference type="PATRIC" id="fig|1280954.3.peg.2509"/>
<dbReference type="PANTHER" id="PTHR46797:SF1">
    <property type="entry name" value="METHYLPHOSPHONATE SYNTHASE"/>
    <property type="match status" value="1"/>
</dbReference>
<evidence type="ECO:0000256" key="1">
    <source>
        <dbReference type="ARBA" id="ARBA00023125"/>
    </source>
</evidence>
<dbReference type="Pfam" id="PF01381">
    <property type="entry name" value="HTH_3"/>
    <property type="match status" value="1"/>
</dbReference>
<name>A0A062VHS3_9PROT</name>
<dbReference type="SMART" id="SM00530">
    <property type="entry name" value="HTH_XRE"/>
    <property type="match status" value="1"/>
</dbReference>
<dbReference type="InterPro" id="IPR001387">
    <property type="entry name" value="Cro/C1-type_HTH"/>
</dbReference>
<protein>
    <submittedName>
        <fullName evidence="4">DNA-binding protein</fullName>
    </submittedName>
</protein>
<organism evidence="4 5">
    <name type="scientific">Hyphomonas polymorpha PS728</name>
    <dbReference type="NCBI Taxonomy" id="1280954"/>
    <lineage>
        <taxon>Bacteria</taxon>
        <taxon>Pseudomonadati</taxon>
        <taxon>Pseudomonadota</taxon>
        <taxon>Alphaproteobacteria</taxon>
        <taxon>Hyphomonadales</taxon>
        <taxon>Hyphomonadaceae</taxon>
        <taxon>Hyphomonas</taxon>
    </lineage>
</organism>
<evidence type="ECO:0000256" key="2">
    <source>
        <dbReference type="SAM" id="MobiDB-lite"/>
    </source>
</evidence>
<dbReference type="PANTHER" id="PTHR46797">
    <property type="entry name" value="HTH-TYPE TRANSCRIPTIONAL REGULATOR"/>
    <property type="match status" value="1"/>
</dbReference>
<feature type="domain" description="HTH cro/C1-type" evidence="3">
    <location>
        <begin position="20"/>
        <end position="74"/>
    </location>
</feature>
<feature type="region of interest" description="Disordered" evidence="2">
    <location>
        <begin position="121"/>
        <end position="144"/>
    </location>
</feature>
<evidence type="ECO:0000313" key="5">
    <source>
        <dbReference type="Proteomes" id="UP000027100"/>
    </source>
</evidence>
<dbReference type="RefSeq" id="WP_051612579.1">
    <property type="nucleotide sequence ID" value="NZ_ARYM01000013.1"/>
</dbReference>
<dbReference type="Proteomes" id="UP000027100">
    <property type="component" value="Unassembled WGS sequence"/>
</dbReference>
<dbReference type="AlphaFoldDB" id="A0A062VHS3"/>
<dbReference type="EMBL" id="ARYM01000013">
    <property type="protein sequence ID" value="KCZ98115.1"/>
    <property type="molecule type" value="Genomic_DNA"/>
</dbReference>
<proteinExistence type="predicted"/>
<comment type="caution">
    <text evidence="4">The sequence shown here is derived from an EMBL/GenBank/DDBJ whole genome shotgun (WGS) entry which is preliminary data.</text>
</comment>
<dbReference type="PROSITE" id="PS50943">
    <property type="entry name" value="HTH_CROC1"/>
    <property type="match status" value="1"/>
</dbReference>
<dbReference type="STRING" id="1280954.HPO_12393"/>
<dbReference type="SUPFAM" id="SSF47413">
    <property type="entry name" value="lambda repressor-like DNA-binding domains"/>
    <property type="match status" value="1"/>
</dbReference>
<dbReference type="GO" id="GO:0005829">
    <property type="term" value="C:cytosol"/>
    <property type="evidence" value="ECO:0007669"/>
    <property type="project" value="TreeGrafter"/>
</dbReference>
<gene>
    <name evidence="4" type="ORF">HPO_12393</name>
</gene>
<reference evidence="4 5" key="1">
    <citation type="journal article" date="2014" name="Antonie Van Leeuwenhoek">
        <title>Hyphomonas beringensis sp. nov. and Hyphomonas chukchiensis sp. nov., isolated from surface seawater of the Bering Sea and Chukchi Sea.</title>
        <authorList>
            <person name="Li C."/>
            <person name="Lai Q."/>
            <person name="Li G."/>
            <person name="Dong C."/>
            <person name="Wang J."/>
            <person name="Liao Y."/>
            <person name="Shao Z."/>
        </authorList>
    </citation>
    <scope>NUCLEOTIDE SEQUENCE [LARGE SCALE GENOMIC DNA]</scope>
    <source>
        <strain evidence="4 5">PS728</strain>
    </source>
</reference>
<dbReference type="CDD" id="cd00093">
    <property type="entry name" value="HTH_XRE"/>
    <property type="match status" value="1"/>
</dbReference>
<keyword evidence="1 4" id="KW-0238">DNA-binding</keyword>
<sequence length="144" mass="15622">MRPIKLSDANQVDRQVGERMRRRRILLGLTQDQVADALGISYQQIQKYETGANRVSAGRLAQIAEVLEVLPGWFFGMAEAADEPGNSSRAVIELVRNFSRIEDDRVRSHLMALMRALSGGGEVDGDSEAAPARQAANGGISGQA</sequence>
<dbReference type="GO" id="GO:0003677">
    <property type="term" value="F:DNA binding"/>
    <property type="evidence" value="ECO:0007669"/>
    <property type="project" value="UniProtKB-KW"/>
</dbReference>
<accession>A0A062VHS3</accession>
<dbReference type="OrthoDB" id="9797172at2"/>
<keyword evidence="5" id="KW-1185">Reference proteome</keyword>
<dbReference type="eggNOG" id="COG1396">
    <property type="taxonomic scope" value="Bacteria"/>
</dbReference>
<dbReference type="InterPro" id="IPR050807">
    <property type="entry name" value="TransReg_Diox_bact_type"/>
</dbReference>